<reference evidence="2 3" key="1">
    <citation type="submission" date="2021-05" db="EMBL/GenBank/DDBJ databases">
        <title>A Polyphasic approach of four new species of the genus Ohtaekwangia: Ohtaekwangia histidinii sp. nov., Ohtaekwangia cretensis sp. nov., Ohtaekwangia indiensis sp. nov., Ohtaekwangia reichenbachii sp. nov. from diverse environment.</title>
        <authorList>
            <person name="Octaviana S."/>
        </authorList>
    </citation>
    <scope>NUCLEOTIDE SEQUENCE [LARGE SCALE GENOMIC DNA]</scope>
    <source>
        <strain evidence="2 3">PWU20</strain>
    </source>
</reference>
<organism evidence="2 3">
    <name type="scientific">Chryseosolibacter indicus</name>
    <dbReference type="NCBI Taxonomy" id="2782351"/>
    <lineage>
        <taxon>Bacteria</taxon>
        <taxon>Pseudomonadati</taxon>
        <taxon>Bacteroidota</taxon>
        <taxon>Cytophagia</taxon>
        <taxon>Cytophagales</taxon>
        <taxon>Chryseotaleaceae</taxon>
        <taxon>Chryseosolibacter</taxon>
    </lineage>
</organism>
<protein>
    <recommendedName>
        <fullName evidence="4">DUF3592 domain-containing protein</fullName>
    </recommendedName>
</protein>
<dbReference type="RefSeq" id="WP_254154875.1">
    <property type="nucleotide sequence ID" value="NZ_JAHESD010000042.1"/>
</dbReference>
<keyword evidence="3" id="KW-1185">Reference proteome</keyword>
<dbReference type="EMBL" id="JAHESD010000042">
    <property type="protein sequence ID" value="MBT1704915.1"/>
    <property type="molecule type" value="Genomic_DNA"/>
</dbReference>
<proteinExistence type="predicted"/>
<gene>
    <name evidence="2" type="ORF">KK060_16600</name>
</gene>
<evidence type="ECO:0000313" key="2">
    <source>
        <dbReference type="EMBL" id="MBT1704915.1"/>
    </source>
</evidence>
<keyword evidence="1" id="KW-0472">Membrane</keyword>
<evidence type="ECO:0008006" key="4">
    <source>
        <dbReference type="Google" id="ProtNLM"/>
    </source>
</evidence>
<keyword evidence="1" id="KW-1133">Transmembrane helix</keyword>
<name>A0ABS5VVS0_9BACT</name>
<feature type="transmembrane region" description="Helical" evidence="1">
    <location>
        <begin position="6"/>
        <end position="24"/>
    </location>
</feature>
<comment type="caution">
    <text evidence="2">The sequence shown here is derived from an EMBL/GenBank/DDBJ whole genome shotgun (WGS) entry which is preliminary data.</text>
</comment>
<evidence type="ECO:0000256" key="1">
    <source>
        <dbReference type="SAM" id="Phobius"/>
    </source>
</evidence>
<accession>A0ABS5VVS0</accession>
<evidence type="ECO:0000313" key="3">
    <source>
        <dbReference type="Proteomes" id="UP000772618"/>
    </source>
</evidence>
<feature type="transmembrane region" description="Helical" evidence="1">
    <location>
        <begin position="124"/>
        <end position="146"/>
    </location>
</feature>
<dbReference type="Proteomes" id="UP000772618">
    <property type="component" value="Unassembled WGS sequence"/>
</dbReference>
<sequence>MIARQIVFLSLVAITIGFILWRAGRRTLAKGKLSEATIVKNVFSPNELTLIQNELGIDDDESGTYYPVIQFLTEKNELITRQLSIGFNPPKSVGSKFSVIYNPSDPSDIVTYPRIQLEVIPKSLMAIGVTGLVVVVLDVFEIVNIIPN</sequence>
<keyword evidence="1" id="KW-0812">Transmembrane</keyword>